<gene>
    <name evidence="1" type="ORF">UFOVP1384_5</name>
</gene>
<protein>
    <submittedName>
        <fullName evidence="1">Uncharacterized protein</fullName>
    </submittedName>
</protein>
<sequence length="215" mass="25025">MTIKQFQELYYVATSTDVDLDKSIKMVGIVTKKTPEQVEAMSMLRFNLLCARVHNEFKLFEKDLLKTKPKKIVRIGKRFYRINYDIAKAKASTYVEVATFSTDIIQNLHKVMASIVTPIKFRWGKWVEVDHEDLAKEMESMDFEAAYHAAVFFYTLFNVSMKVIQPYLINEMTAKGIAKEKATEILTISQSILDGFIMPRWSQTSKQYLYNRFGI</sequence>
<proteinExistence type="predicted"/>
<name>A0A6J5S5P4_9CAUD</name>
<accession>A0A6J5S5P4</accession>
<dbReference type="EMBL" id="LR797341">
    <property type="protein sequence ID" value="CAB4203837.1"/>
    <property type="molecule type" value="Genomic_DNA"/>
</dbReference>
<organism evidence="1">
    <name type="scientific">uncultured Caudovirales phage</name>
    <dbReference type="NCBI Taxonomy" id="2100421"/>
    <lineage>
        <taxon>Viruses</taxon>
        <taxon>Duplodnaviria</taxon>
        <taxon>Heunggongvirae</taxon>
        <taxon>Uroviricota</taxon>
        <taxon>Caudoviricetes</taxon>
        <taxon>Peduoviridae</taxon>
        <taxon>Maltschvirus</taxon>
        <taxon>Maltschvirus maltsch</taxon>
    </lineage>
</organism>
<evidence type="ECO:0000313" key="1">
    <source>
        <dbReference type="EMBL" id="CAB4203837.1"/>
    </source>
</evidence>
<reference evidence="1" key="1">
    <citation type="submission" date="2020-05" db="EMBL/GenBank/DDBJ databases">
        <authorList>
            <person name="Chiriac C."/>
            <person name="Salcher M."/>
            <person name="Ghai R."/>
            <person name="Kavagutti S V."/>
        </authorList>
    </citation>
    <scope>NUCLEOTIDE SEQUENCE</scope>
</reference>